<dbReference type="Gene3D" id="1.20.1250.20">
    <property type="entry name" value="MFS general substrate transporter like domains"/>
    <property type="match status" value="2"/>
</dbReference>
<sequence>MSTRMRPPRAGHLGGRVLALLAIPLLALNLRSAITSIAPVLAPIQQQLHMSNTQASVLGALPPVIFGLAGIATPTVIRRLGADRAAALAMVLATLGMVVRALSPGAVFFFLPQFVALVGMGMGNVLLPPLVKRYFPDRIGALTVLYGIFLQLGTALPAFLAVPIADAGGWRTSLGGWAGLSLLAGWPWVLLSTGGSRSAHQDADADPSGYAVAAATGTRIAVRALLRNRLAWGATLLIGMTSLNTYPIFTWLPQILTDAGISRGDAGSLLGLYSLMSLPLALTIPWIAVKLRNPLVLVIAGLSCYLVGYAGLALAPSRAPLLWTVLCGLAATGFPLALALANLRTLTHEGAVALSGFMQGFGYLLAAAGPLVTGLLHSLTGTWQASFGFLGVTLVPLTIGGVLFCRPTALEDTLPPGPSEVTGTAATMR</sequence>
<dbReference type="InterPro" id="IPR020846">
    <property type="entry name" value="MFS_dom"/>
</dbReference>
<evidence type="ECO:0000256" key="3">
    <source>
        <dbReference type="ARBA" id="ARBA00022989"/>
    </source>
</evidence>
<feature type="transmembrane region" description="Helical" evidence="5">
    <location>
        <begin position="295"/>
        <end position="315"/>
    </location>
</feature>
<dbReference type="PANTHER" id="PTHR23523">
    <property type="match status" value="1"/>
</dbReference>
<proteinExistence type="predicted"/>
<comment type="caution">
    <text evidence="7">The sequence shown here is derived from an EMBL/GenBank/DDBJ whole genome shotgun (WGS) entry which is preliminary data.</text>
</comment>
<feature type="transmembrane region" description="Helical" evidence="5">
    <location>
        <begin position="230"/>
        <end position="249"/>
    </location>
</feature>
<name>A0A563E8J7_9MICO</name>
<feature type="transmembrane region" description="Helical" evidence="5">
    <location>
        <begin position="57"/>
        <end position="77"/>
    </location>
</feature>
<evidence type="ECO:0000259" key="6">
    <source>
        <dbReference type="PROSITE" id="PS50850"/>
    </source>
</evidence>
<feature type="transmembrane region" description="Helical" evidence="5">
    <location>
        <begin position="385"/>
        <end position="405"/>
    </location>
</feature>
<evidence type="ECO:0000256" key="4">
    <source>
        <dbReference type="ARBA" id="ARBA00023136"/>
    </source>
</evidence>
<dbReference type="InterPro" id="IPR036259">
    <property type="entry name" value="MFS_trans_sf"/>
</dbReference>
<feature type="transmembrane region" description="Helical" evidence="5">
    <location>
        <begin position="174"/>
        <end position="191"/>
    </location>
</feature>
<dbReference type="RefSeq" id="WP_146314633.1">
    <property type="nucleotide sequence ID" value="NZ_VCQV01000001.1"/>
</dbReference>
<feature type="transmembrane region" description="Helical" evidence="5">
    <location>
        <begin position="361"/>
        <end position="379"/>
    </location>
</feature>
<keyword evidence="2 5" id="KW-0812">Transmembrane</keyword>
<keyword evidence="8" id="KW-1185">Reference proteome</keyword>
<feature type="transmembrane region" description="Helical" evidence="5">
    <location>
        <begin position="139"/>
        <end position="162"/>
    </location>
</feature>
<accession>A0A563E8J7</accession>
<organism evidence="7 8">
    <name type="scientific">Leekyejoonella antrihumi</name>
    <dbReference type="NCBI Taxonomy" id="1660198"/>
    <lineage>
        <taxon>Bacteria</taxon>
        <taxon>Bacillati</taxon>
        <taxon>Actinomycetota</taxon>
        <taxon>Actinomycetes</taxon>
        <taxon>Micrococcales</taxon>
        <taxon>Dermacoccaceae</taxon>
        <taxon>Leekyejoonella</taxon>
    </lineage>
</organism>
<evidence type="ECO:0000256" key="1">
    <source>
        <dbReference type="ARBA" id="ARBA00004651"/>
    </source>
</evidence>
<dbReference type="SUPFAM" id="SSF103473">
    <property type="entry name" value="MFS general substrate transporter"/>
    <property type="match status" value="1"/>
</dbReference>
<reference evidence="7 8" key="1">
    <citation type="submission" date="2019-05" db="EMBL/GenBank/DDBJ databases">
        <authorList>
            <person name="Lee S.D."/>
        </authorList>
    </citation>
    <scope>NUCLEOTIDE SEQUENCE [LARGE SCALE GENOMIC DNA]</scope>
    <source>
        <strain evidence="7 8">C5-26</strain>
    </source>
</reference>
<keyword evidence="3 5" id="KW-1133">Transmembrane helix</keyword>
<reference evidence="7 8" key="2">
    <citation type="submission" date="2019-08" db="EMBL/GenBank/DDBJ databases">
        <title>Jejuicoccus antrihumi gen. nov., sp. nov., a new member of the family Dermacoccaceae isolated from a cave.</title>
        <authorList>
            <person name="Schumann P."/>
            <person name="Kim I.S."/>
        </authorList>
    </citation>
    <scope>NUCLEOTIDE SEQUENCE [LARGE SCALE GENOMIC DNA]</scope>
    <source>
        <strain evidence="7 8">C5-26</strain>
    </source>
</reference>
<dbReference type="PANTHER" id="PTHR23523:SF2">
    <property type="entry name" value="2-NITROIMIDAZOLE TRANSPORTER"/>
    <property type="match status" value="1"/>
</dbReference>
<feature type="transmembrane region" description="Helical" evidence="5">
    <location>
        <begin position="321"/>
        <end position="341"/>
    </location>
</feature>
<dbReference type="InterPro" id="IPR011701">
    <property type="entry name" value="MFS"/>
</dbReference>
<feature type="transmembrane region" description="Helical" evidence="5">
    <location>
        <begin position="84"/>
        <end position="102"/>
    </location>
</feature>
<keyword evidence="4 5" id="KW-0472">Membrane</keyword>
<dbReference type="GO" id="GO:0005886">
    <property type="term" value="C:plasma membrane"/>
    <property type="evidence" value="ECO:0007669"/>
    <property type="project" value="UniProtKB-SubCell"/>
</dbReference>
<evidence type="ECO:0000313" key="8">
    <source>
        <dbReference type="Proteomes" id="UP000320244"/>
    </source>
</evidence>
<dbReference type="PROSITE" id="PS50850">
    <property type="entry name" value="MFS"/>
    <property type="match status" value="1"/>
</dbReference>
<gene>
    <name evidence="7" type="ORF">FGL98_00085</name>
</gene>
<dbReference type="GO" id="GO:0022857">
    <property type="term" value="F:transmembrane transporter activity"/>
    <property type="evidence" value="ECO:0007669"/>
    <property type="project" value="InterPro"/>
</dbReference>
<feature type="transmembrane region" description="Helical" evidence="5">
    <location>
        <begin position="269"/>
        <end position="288"/>
    </location>
</feature>
<dbReference type="AlphaFoldDB" id="A0A563E8J7"/>
<protein>
    <submittedName>
        <fullName evidence="7">MFS transporter</fullName>
    </submittedName>
</protein>
<feature type="transmembrane region" description="Helical" evidence="5">
    <location>
        <begin position="108"/>
        <end position="127"/>
    </location>
</feature>
<dbReference type="InterPro" id="IPR052524">
    <property type="entry name" value="MFS_Cyanate_Porter"/>
</dbReference>
<feature type="domain" description="Major facilitator superfamily (MFS) profile" evidence="6">
    <location>
        <begin position="17"/>
        <end position="409"/>
    </location>
</feature>
<evidence type="ECO:0000313" key="7">
    <source>
        <dbReference type="EMBL" id="TWP38850.1"/>
    </source>
</evidence>
<dbReference type="Pfam" id="PF07690">
    <property type="entry name" value="MFS_1"/>
    <property type="match status" value="1"/>
</dbReference>
<evidence type="ECO:0000256" key="5">
    <source>
        <dbReference type="SAM" id="Phobius"/>
    </source>
</evidence>
<dbReference type="Proteomes" id="UP000320244">
    <property type="component" value="Unassembled WGS sequence"/>
</dbReference>
<dbReference type="EMBL" id="VCQV01000001">
    <property type="protein sequence ID" value="TWP38850.1"/>
    <property type="molecule type" value="Genomic_DNA"/>
</dbReference>
<dbReference type="OrthoDB" id="5317164at2"/>
<evidence type="ECO:0000256" key="2">
    <source>
        <dbReference type="ARBA" id="ARBA00022692"/>
    </source>
</evidence>
<comment type="subcellular location">
    <subcellularLocation>
        <location evidence="1">Cell membrane</location>
        <topology evidence="1">Multi-pass membrane protein</topology>
    </subcellularLocation>
</comment>